<evidence type="ECO:0000313" key="4">
    <source>
        <dbReference type="Proteomes" id="UP001194746"/>
    </source>
</evidence>
<proteinExistence type="predicted"/>
<accession>A0AAD4GT51</accession>
<dbReference type="AlphaFoldDB" id="A0AAD4GT51"/>
<dbReference type="Proteomes" id="UP001194746">
    <property type="component" value="Unassembled WGS sequence"/>
</dbReference>
<keyword evidence="2" id="KW-0472">Membrane</keyword>
<dbReference type="PANTHER" id="PTHR35041">
    <property type="entry name" value="MEDIATOR OF RNA POLYMERASE II TRANSCRIPTION SUBUNIT 1"/>
    <property type="match status" value="1"/>
</dbReference>
<name>A0AAD4GT51_ASPNN</name>
<keyword evidence="2" id="KW-0812">Transmembrane</keyword>
<gene>
    <name evidence="3" type="ORF">FE257_008835</name>
</gene>
<feature type="region of interest" description="Disordered" evidence="1">
    <location>
        <begin position="18"/>
        <end position="38"/>
    </location>
</feature>
<feature type="transmembrane region" description="Helical" evidence="2">
    <location>
        <begin position="151"/>
        <end position="173"/>
    </location>
</feature>
<sequence>MSPPILDRATYSSIRTFSSARQHDPDRSTAPASPPTEKDVPFPAEWGVGWRCPTLMVGLFLCGLLLSVGHHLYYNSLDNTVVNSAEQQTWAIRIGTGFAFLVKTFYVAAIGIAAVQQMWTTLRRRSMNLRGIDAMFGVLNNPINFLTPEMWVFASTLSVIATISWLVPLTALVTPATLSVNLLTKPNITRAHVPTVNFTDENFWKSWALFEGVGRIENPSSAISRLFTAVSSSVAVVPFPPPFPNSSYTLEFWGPSYKCQTLDETIAEMKGISFTNGYDRNYSSFEDVWHQLVHNSSDDQTPFSAVYRGSAPGVLNNTLLMYAPGENTASDHPTDKTSLVCQLWNTSYVLGVNNTDGIQTLAPISIDFVAASNWDDTAGNEIFLRNDGPEVNAGFYITHLLFSALISGSLTIGSTGSLVGDGTPLMRSGLFDCPELWNGTYNTIVSVVESDSASYCRNKTLGRALEDLSRNFTYSLLSLNAANTSVPVTVYSPQNFYAYNRKNLFVAYIVAAGVTITCIAVGLFALWDNGVSHNTSFSGVLRTTRNPDLDFLATGYCFGSDELTKEVRRVKLRFGEIETAPQTFKHAAFGYEDSVTDLVKGEKYY</sequence>
<feature type="transmembrane region" description="Helical" evidence="2">
    <location>
        <begin position="55"/>
        <end position="74"/>
    </location>
</feature>
<evidence type="ECO:0000256" key="1">
    <source>
        <dbReference type="SAM" id="MobiDB-lite"/>
    </source>
</evidence>
<dbReference type="PANTHER" id="PTHR35041:SF6">
    <property type="entry name" value="FORMYLMETHIONINE DEFORMYLASE-LIKE PROTEIN-RELATED"/>
    <property type="match status" value="1"/>
</dbReference>
<reference evidence="3" key="1">
    <citation type="journal article" date="2019" name="Beilstein J. Org. Chem.">
        <title>Nanangenines: drimane sesquiterpenoids as the dominant metabolite cohort of a novel Australian fungus, Aspergillus nanangensis.</title>
        <authorList>
            <person name="Lacey H.J."/>
            <person name="Gilchrist C.L.M."/>
            <person name="Crombie A."/>
            <person name="Kalaitzis J.A."/>
            <person name="Vuong D."/>
            <person name="Rutledge P.J."/>
            <person name="Turner P."/>
            <person name="Pitt J.I."/>
            <person name="Lacey E."/>
            <person name="Chooi Y.H."/>
            <person name="Piggott A.M."/>
        </authorList>
    </citation>
    <scope>NUCLEOTIDE SEQUENCE</scope>
    <source>
        <strain evidence="3">MST-FP2251</strain>
    </source>
</reference>
<reference evidence="3" key="2">
    <citation type="submission" date="2020-02" db="EMBL/GenBank/DDBJ databases">
        <authorList>
            <person name="Gilchrist C.L.M."/>
            <person name="Chooi Y.-H."/>
        </authorList>
    </citation>
    <scope>NUCLEOTIDE SEQUENCE</scope>
    <source>
        <strain evidence="3">MST-FP2251</strain>
    </source>
</reference>
<evidence type="ECO:0000313" key="3">
    <source>
        <dbReference type="EMBL" id="KAF9888266.1"/>
    </source>
</evidence>
<feature type="transmembrane region" description="Helical" evidence="2">
    <location>
        <begin position="505"/>
        <end position="527"/>
    </location>
</feature>
<keyword evidence="4" id="KW-1185">Reference proteome</keyword>
<keyword evidence="2" id="KW-1133">Transmembrane helix</keyword>
<feature type="transmembrane region" description="Helical" evidence="2">
    <location>
        <begin position="94"/>
        <end position="115"/>
    </location>
</feature>
<protein>
    <submittedName>
        <fullName evidence="3">Uncharacterized protein</fullName>
    </submittedName>
</protein>
<comment type="caution">
    <text evidence="3">The sequence shown here is derived from an EMBL/GenBank/DDBJ whole genome shotgun (WGS) entry which is preliminary data.</text>
</comment>
<dbReference type="EMBL" id="VCAU01000049">
    <property type="protein sequence ID" value="KAF9888266.1"/>
    <property type="molecule type" value="Genomic_DNA"/>
</dbReference>
<organism evidence="3 4">
    <name type="scientific">Aspergillus nanangensis</name>
    <dbReference type="NCBI Taxonomy" id="2582783"/>
    <lineage>
        <taxon>Eukaryota</taxon>
        <taxon>Fungi</taxon>
        <taxon>Dikarya</taxon>
        <taxon>Ascomycota</taxon>
        <taxon>Pezizomycotina</taxon>
        <taxon>Eurotiomycetes</taxon>
        <taxon>Eurotiomycetidae</taxon>
        <taxon>Eurotiales</taxon>
        <taxon>Aspergillaceae</taxon>
        <taxon>Aspergillus</taxon>
        <taxon>Aspergillus subgen. Circumdati</taxon>
    </lineage>
</organism>
<evidence type="ECO:0000256" key="2">
    <source>
        <dbReference type="SAM" id="Phobius"/>
    </source>
</evidence>